<evidence type="ECO:0000313" key="1">
    <source>
        <dbReference type="EMBL" id="KAJ6430841.1"/>
    </source>
</evidence>
<proteinExistence type="predicted"/>
<organism evidence="1 2">
    <name type="scientific">Salix udensis</name>
    <dbReference type="NCBI Taxonomy" id="889485"/>
    <lineage>
        <taxon>Eukaryota</taxon>
        <taxon>Viridiplantae</taxon>
        <taxon>Streptophyta</taxon>
        <taxon>Embryophyta</taxon>
        <taxon>Tracheophyta</taxon>
        <taxon>Spermatophyta</taxon>
        <taxon>Magnoliopsida</taxon>
        <taxon>eudicotyledons</taxon>
        <taxon>Gunneridae</taxon>
        <taxon>Pentapetalae</taxon>
        <taxon>rosids</taxon>
        <taxon>fabids</taxon>
        <taxon>Malpighiales</taxon>
        <taxon>Salicaceae</taxon>
        <taxon>Saliceae</taxon>
        <taxon>Salix</taxon>
    </lineage>
</organism>
<keyword evidence="2" id="KW-1185">Reference proteome</keyword>
<dbReference type="Proteomes" id="UP001162972">
    <property type="component" value="Chromosome 10"/>
</dbReference>
<name>A0AAD6PIB2_9ROSI</name>
<reference evidence="1 2" key="1">
    <citation type="journal article" date="2023" name="Int. J. Mol. Sci.">
        <title>De Novo Assembly and Annotation of 11 Diverse Shrub Willow (Salix) Genomes Reveals Novel Gene Organization in Sex-Linked Regions.</title>
        <authorList>
            <person name="Hyden B."/>
            <person name="Feng K."/>
            <person name="Yates T.B."/>
            <person name="Jawdy S."/>
            <person name="Cereghino C."/>
            <person name="Smart L.B."/>
            <person name="Muchero W."/>
        </authorList>
    </citation>
    <scope>NUCLEOTIDE SEQUENCE [LARGE SCALE GENOMIC DNA]</scope>
    <source>
        <tissue evidence="1">Shoot tip</tissue>
    </source>
</reference>
<dbReference type="AlphaFoldDB" id="A0AAD6PIB2"/>
<comment type="caution">
    <text evidence="1">The sequence shown here is derived from an EMBL/GenBank/DDBJ whole genome shotgun (WGS) entry which is preliminary data.</text>
</comment>
<accession>A0AAD6PIB2</accession>
<gene>
    <name evidence="1" type="ORF">OIU84_018363</name>
</gene>
<sequence length="132" mass="15358">MFEVASYYQKQLARVFCYAALIADFKLKLYKRDENSALIVFKSTCQVQDANKGELGANSTRHRIRRAAFLLLLLCTLFNPYRHNWPSFDPMKVKICCTLGDKIVPIKLDLRVNSTLIKDQFLWDMNNFDSDP</sequence>
<dbReference type="EMBL" id="JAPFFJ010000003">
    <property type="protein sequence ID" value="KAJ6430841.1"/>
    <property type="molecule type" value="Genomic_DNA"/>
</dbReference>
<protein>
    <submittedName>
        <fullName evidence="1">Uncharacterized protein</fullName>
    </submittedName>
</protein>
<evidence type="ECO:0000313" key="2">
    <source>
        <dbReference type="Proteomes" id="UP001162972"/>
    </source>
</evidence>